<accession>A0A0D0DUJ2</accession>
<keyword evidence="2" id="KW-1185">Reference proteome</keyword>
<reference evidence="2" key="2">
    <citation type="submission" date="2015-01" db="EMBL/GenBank/DDBJ databases">
        <title>Evolutionary Origins and Diversification of the Mycorrhizal Mutualists.</title>
        <authorList>
            <consortium name="DOE Joint Genome Institute"/>
            <consortium name="Mycorrhizal Genomics Consortium"/>
            <person name="Kohler A."/>
            <person name="Kuo A."/>
            <person name="Nagy L.G."/>
            <person name="Floudas D."/>
            <person name="Copeland A."/>
            <person name="Barry K.W."/>
            <person name="Cichocki N."/>
            <person name="Veneault-Fourrey C."/>
            <person name="LaButti K."/>
            <person name="Lindquist E.A."/>
            <person name="Lipzen A."/>
            <person name="Lundell T."/>
            <person name="Morin E."/>
            <person name="Murat C."/>
            <person name="Riley R."/>
            <person name="Ohm R."/>
            <person name="Sun H."/>
            <person name="Tunlid A."/>
            <person name="Henrissat B."/>
            <person name="Grigoriev I.V."/>
            <person name="Hibbett D.S."/>
            <person name="Martin F."/>
        </authorList>
    </citation>
    <scope>NUCLEOTIDE SEQUENCE [LARGE SCALE GENOMIC DNA]</scope>
    <source>
        <strain evidence="2">Ve08.2h10</strain>
    </source>
</reference>
<dbReference type="Proteomes" id="UP000054538">
    <property type="component" value="Unassembled WGS sequence"/>
</dbReference>
<proteinExistence type="predicted"/>
<evidence type="ECO:0000313" key="2">
    <source>
        <dbReference type="Proteomes" id="UP000054538"/>
    </source>
</evidence>
<protein>
    <submittedName>
        <fullName evidence="1">Unplaced genomic scaffold scaffold_424, whole genome shotgun sequence</fullName>
    </submittedName>
</protein>
<organism evidence="1 2">
    <name type="scientific">Paxillus rubicundulus Ve08.2h10</name>
    <dbReference type="NCBI Taxonomy" id="930991"/>
    <lineage>
        <taxon>Eukaryota</taxon>
        <taxon>Fungi</taxon>
        <taxon>Dikarya</taxon>
        <taxon>Basidiomycota</taxon>
        <taxon>Agaricomycotina</taxon>
        <taxon>Agaricomycetes</taxon>
        <taxon>Agaricomycetidae</taxon>
        <taxon>Boletales</taxon>
        <taxon>Paxilineae</taxon>
        <taxon>Paxillaceae</taxon>
        <taxon>Paxillus</taxon>
    </lineage>
</organism>
<dbReference type="InParanoid" id="A0A0D0DUJ2"/>
<name>A0A0D0DUJ2_9AGAM</name>
<reference evidence="1 2" key="1">
    <citation type="submission" date="2014-04" db="EMBL/GenBank/DDBJ databases">
        <authorList>
            <consortium name="DOE Joint Genome Institute"/>
            <person name="Kuo A."/>
            <person name="Kohler A."/>
            <person name="Jargeat P."/>
            <person name="Nagy L.G."/>
            <person name="Floudas D."/>
            <person name="Copeland A."/>
            <person name="Barry K.W."/>
            <person name="Cichocki N."/>
            <person name="Veneault-Fourrey C."/>
            <person name="LaButti K."/>
            <person name="Lindquist E.A."/>
            <person name="Lipzen A."/>
            <person name="Lundell T."/>
            <person name="Morin E."/>
            <person name="Murat C."/>
            <person name="Sun H."/>
            <person name="Tunlid A."/>
            <person name="Henrissat B."/>
            <person name="Grigoriev I.V."/>
            <person name="Hibbett D.S."/>
            <person name="Martin F."/>
            <person name="Nordberg H.P."/>
            <person name="Cantor M.N."/>
            <person name="Hua S.X."/>
        </authorList>
    </citation>
    <scope>NUCLEOTIDE SEQUENCE [LARGE SCALE GENOMIC DNA]</scope>
    <source>
        <strain evidence="1 2">Ve08.2h10</strain>
    </source>
</reference>
<sequence length="90" mass="10081">MAVDIAVRNGADRMACGKTSERTNPFANQCCYGRRRSCCETVQNGPHSPIQALENAERHCDATKMNLWAHLQKGPFISRKMARHHALGRT</sequence>
<evidence type="ECO:0000313" key="1">
    <source>
        <dbReference type="EMBL" id="KIK92756.1"/>
    </source>
</evidence>
<dbReference type="AlphaFoldDB" id="A0A0D0DUJ2"/>
<dbReference type="HOGENOM" id="CLU_2441521_0_0_1"/>
<gene>
    <name evidence="1" type="ORF">PAXRUDRAFT_829661</name>
</gene>
<dbReference type="EMBL" id="KN825246">
    <property type="protein sequence ID" value="KIK92756.1"/>
    <property type="molecule type" value="Genomic_DNA"/>
</dbReference>